<comment type="caution">
    <text evidence="2">The sequence shown here is derived from an EMBL/GenBank/DDBJ whole genome shotgun (WGS) entry which is preliminary data.</text>
</comment>
<sequence length="73" mass="7677">MDLVLDSGGRDHQVAALTLMRPPIPPGRAEGSNNTTRESPSGLRGGRPTGSDPRLPPQLCTWRNVASGPAQFG</sequence>
<name>A0ABP8VXE8_9ACTN</name>
<accession>A0ABP8VXE8</accession>
<evidence type="ECO:0000313" key="2">
    <source>
        <dbReference type="EMBL" id="GAA4672896.1"/>
    </source>
</evidence>
<evidence type="ECO:0000256" key="1">
    <source>
        <dbReference type="SAM" id="MobiDB-lite"/>
    </source>
</evidence>
<dbReference type="Proteomes" id="UP001500621">
    <property type="component" value="Unassembled WGS sequence"/>
</dbReference>
<gene>
    <name evidence="2" type="ORF">GCM10023226_07300</name>
</gene>
<reference evidence="3" key="1">
    <citation type="journal article" date="2019" name="Int. J. Syst. Evol. Microbiol.">
        <title>The Global Catalogue of Microorganisms (GCM) 10K type strain sequencing project: providing services to taxonomists for standard genome sequencing and annotation.</title>
        <authorList>
            <consortium name="The Broad Institute Genomics Platform"/>
            <consortium name="The Broad Institute Genome Sequencing Center for Infectious Disease"/>
            <person name="Wu L."/>
            <person name="Ma J."/>
        </authorList>
    </citation>
    <scope>NUCLEOTIDE SEQUENCE [LARGE SCALE GENOMIC DNA]</scope>
    <source>
        <strain evidence="3">JCM 18127</strain>
    </source>
</reference>
<evidence type="ECO:0000313" key="3">
    <source>
        <dbReference type="Proteomes" id="UP001500621"/>
    </source>
</evidence>
<feature type="region of interest" description="Disordered" evidence="1">
    <location>
        <begin position="21"/>
        <end position="73"/>
    </location>
</feature>
<dbReference type="EMBL" id="BAABIM010000001">
    <property type="protein sequence ID" value="GAA4672896.1"/>
    <property type="molecule type" value="Genomic_DNA"/>
</dbReference>
<keyword evidence="3" id="KW-1185">Reference proteome</keyword>
<organism evidence="2 3">
    <name type="scientific">Nocardioides nanhaiensis</name>
    <dbReference type="NCBI Taxonomy" id="1476871"/>
    <lineage>
        <taxon>Bacteria</taxon>
        <taxon>Bacillati</taxon>
        <taxon>Actinomycetota</taxon>
        <taxon>Actinomycetes</taxon>
        <taxon>Propionibacteriales</taxon>
        <taxon>Nocardioidaceae</taxon>
        <taxon>Nocardioides</taxon>
    </lineage>
</organism>
<proteinExistence type="predicted"/>
<protein>
    <submittedName>
        <fullName evidence="2">Uncharacterized protein</fullName>
    </submittedName>
</protein>